<dbReference type="GO" id="GO:0007234">
    <property type="term" value="P:osmosensory signaling via phosphorelay pathway"/>
    <property type="evidence" value="ECO:0007669"/>
    <property type="project" value="TreeGrafter"/>
</dbReference>
<dbReference type="InterPro" id="IPR003661">
    <property type="entry name" value="HisK_dim/P_dom"/>
</dbReference>
<dbReference type="PRINTS" id="PR00344">
    <property type="entry name" value="BCTRLSENSOR"/>
</dbReference>
<dbReference type="SUPFAM" id="SSF47384">
    <property type="entry name" value="Homodimeric domain of signal transducing histidine kinase"/>
    <property type="match status" value="1"/>
</dbReference>
<dbReference type="InterPro" id="IPR005467">
    <property type="entry name" value="His_kinase_dom"/>
</dbReference>
<evidence type="ECO:0000313" key="8">
    <source>
        <dbReference type="EMBL" id="RKS24988.1"/>
    </source>
</evidence>
<protein>
    <recommendedName>
        <fullName evidence="2">histidine kinase</fullName>
        <ecNumber evidence="2">2.7.13.3</ecNumber>
    </recommendedName>
</protein>
<evidence type="ECO:0000256" key="5">
    <source>
        <dbReference type="ARBA" id="ARBA00022777"/>
    </source>
</evidence>
<keyword evidence="6" id="KW-0472">Membrane</keyword>
<dbReference type="PROSITE" id="PS50109">
    <property type="entry name" value="HIS_KIN"/>
    <property type="match status" value="1"/>
</dbReference>
<dbReference type="SMART" id="SM00388">
    <property type="entry name" value="HisKA"/>
    <property type="match status" value="1"/>
</dbReference>
<dbReference type="CDD" id="cd00082">
    <property type="entry name" value="HisKA"/>
    <property type="match status" value="1"/>
</dbReference>
<keyword evidence="3" id="KW-0597">Phosphoprotein</keyword>
<feature type="domain" description="Histidine kinase" evidence="7">
    <location>
        <begin position="449"/>
        <end position="669"/>
    </location>
</feature>
<comment type="caution">
    <text evidence="8">The sequence shown here is derived from an EMBL/GenBank/DDBJ whole genome shotgun (WGS) entry which is preliminary data.</text>
</comment>
<accession>A0A495MHS8</accession>
<dbReference type="Proteomes" id="UP000277579">
    <property type="component" value="Unassembled WGS sequence"/>
</dbReference>
<gene>
    <name evidence="8" type="ORF">CLV94_0010</name>
</gene>
<evidence type="ECO:0000256" key="4">
    <source>
        <dbReference type="ARBA" id="ARBA00022679"/>
    </source>
</evidence>
<dbReference type="GO" id="GO:0030295">
    <property type="term" value="F:protein kinase activator activity"/>
    <property type="evidence" value="ECO:0007669"/>
    <property type="project" value="TreeGrafter"/>
</dbReference>
<sequence length="669" mass="75382">MPTSKNYSAIEKIIASAHEPMLLLDKALKVVYSNVAFNNKFSLSEPDSYGRRSFLEIRHDAFDIPTLSKLLLETLETKGTIQNYELRYAKNSENSKLLLNIDSIELPEETFLLLAVNDISSEAEQLQSFLQSVLNSTNYGIASYEAVYQKDGTIGDFKISYTNPEVPRNFGLEPGQVIGKTCREVYPGIFENGIFKRMAACMETGIPDSYEISVEHNNTTIWFNATIEKVGNSVAVTSKNITQEKTAALEIEAINTLLLNKNKELEQQLLTEFSESFYSYGSGQDFFNSLLLEIAAKTKMDYVLLGEVITEESGEECIKSVSVIAFGKVTDNFKYLLKGGPCEEVIKGNNTHYPNNSQKLFPDSRTLAELNAEGYIAHPLVSSSGKIIGLIAVLHQTEISDISYIESLLKIAAKRSEMEFERLQNEKLLEMKNKELERQNIELASFAYISSHDLQEPLRKIQLFASRILFREKSNFSESSLGYFQSITNAANRMQNLIESLLNYSSMDASEIHLVPTDLNVVIDEIKNNMIDIIEKRNARIEVAKLPTLPVIPIQFQQLLTNLISNGIKYNREDIDPVIKINAEIVSLEEFAGKQFWKINIEDNGIGFQQEYEEKIFELFKRLHGKTDYEGTGIGLAICKKIVQKHDGFIRAIGTPGVGAQFLVYLPVK</sequence>
<dbReference type="GO" id="GO:0000155">
    <property type="term" value="F:phosphorelay sensor kinase activity"/>
    <property type="evidence" value="ECO:0007669"/>
    <property type="project" value="InterPro"/>
</dbReference>
<dbReference type="SMART" id="SM00387">
    <property type="entry name" value="HATPase_c"/>
    <property type="match status" value="1"/>
</dbReference>
<dbReference type="GO" id="GO:0000156">
    <property type="term" value="F:phosphorelay response regulator activity"/>
    <property type="evidence" value="ECO:0007669"/>
    <property type="project" value="TreeGrafter"/>
</dbReference>
<evidence type="ECO:0000313" key="9">
    <source>
        <dbReference type="Proteomes" id="UP000277579"/>
    </source>
</evidence>
<dbReference type="InterPro" id="IPR000014">
    <property type="entry name" value="PAS"/>
</dbReference>
<dbReference type="OrthoDB" id="5401121at2"/>
<dbReference type="SMART" id="SM00091">
    <property type="entry name" value="PAS"/>
    <property type="match status" value="2"/>
</dbReference>
<keyword evidence="5" id="KW-0418">Kinase</keyword>
<dbReference type="Pfam" id="PF13426">
    <property type="entry name" value="PAS_9"/>
    <property type="match status" value="1"/>
</dbReference>
<dbReference type="Gene3D" id="3.30.565.10">
    <property type="entry name" value="Histidine kinase-like ATPase, C-terminal domain"/>
    <property type="match status" value="1"/>
</dbReference>
<dbReference type="Gene3D" id="3.30.450.20">
    <property type="entry name" value="PAS domain"/>
    <property type="match status" value="2"/>
</dbReference>
<dbReference type="Pfam" id="PF02518">
    <property type="entry name" value="HATPase_c"/>
    <property type="match status" value="1"/>
</dbReference>
<evidence type="ECO:0000256" key="6">
    <source>
        <dbReference type="ARBA" id="ARBA00023136"/>
    </source>
</evidence>
<keyword evidence="9" id="KW-1185">Reference proteome</keyword>
<dbReference type="InterPro" id="IPR004358">
    <property type="entry name" value="Sig_transdc_His_kin-like_C"/>
</dbReference>
<organism evidence="8 9">
    <name type="scientific">Flavobacterium endophyticum</name>
    <dbReference type="NCBI Taxonomy" id="1540163"/>
    <lineage>
        <taxon>Bacteria</taxon>
        <taxon>Pseudomonadati</taxon>
        <taxon>Bacteroidota</taxon>
        <taxon>Flavobacteriia</taxon>
        <taxon>Flavobacteriales</taxon>
        <taxon>Flavobacteriaceae</taxon>
        <taxon>Flavobacterium</taxon>
    </lineage>
</organism>
<dbReference type="InterPro" id="IPR036097">
    <property type="entry name" value="HisK_dim/P_sf"/>
</dbReference>
<keyword evidence="4" id="KW-0808">Transferase</keyword>
<evidence type="ECO:0000259" key="7">
    <source>
        <dbReference type="PROSITE" id="PS50109"/>
    </source>
</evidence>
<dbReference type="Pfam" id="PF00512">
    <property type="entry name" value="HisKA"/>
    <property type="match status" value="1"/>
</dbReference>
<proteinExistence type="predicted"/>
<dbReference type="InterPro" id="IPR035965">
    <property type="entry name" value="PAS-like_dom_sf"/>
</dbReference>
<dbReference type="SUPFAM" id="SSF55874">
    <property type="entry name" value="ATPase domain of HSP90 chaperone/DNA topoisomerase II/histidine kinase"/>
    <property type="match status" value="1"/>
</dbReference>
<dbReference type="InterPro" id="IPR003594">
    <property type="entry name" value="HATPase_dom"/>
</dbReference>
<dbReference type="EMBL" id="RBLC01000001">
    <property type="protein sequence ID" value="RKS24988.1"/>
    <property type="molecule type" value="Genomic_DNA"/>
</dbReference>
<dbReference type="SUPFAM" id="SSF55781">
    <property type="entry name" value="GAF domain-like"/>
    <property type="match status" value="1"/>
</dbReference>
<dbReference type="GO" id="GO:0016020">
    <property type="term" value="C:membrane"/>
    <property type="evidence" value="ECO:0007669"/>
    <property type="project" value="UniProtKB-SubCell"/>
</dbReference>
<dbReference type="CDD" id="cd00130">
    <property type="entry name" value="PAS"/>
    <property type="match status" value="1"/>
</dbReference>
<dbReference type="PANTHER" id="PTHR42878:SF15">
    <property type="entry name" value="BACTERIOPHYTOCHROME"/>
    <property type="match status" value="1"/>
</dbReference>
<dbReference type="SUPFAM" id="SSF55785">
    <property type="entry name" value="PYP-like sensor domain (PAS domain)"/>
    <property type="match status" value="1"/>
</dbReference>
<dbReference type="AlphaFoldDB" id="A0A495MHS8"/>
<dbReference type="Gene3D" id="1.10.287.130">
    <property type="match status" value="1"/>
</dbReference>
<dbReference type="InterPro" id="IPR036890">
    <property type="entry name" value="HATPase_C_sf"/>
</dbReference>
<evidence type="ECO:0000256" key="3">
    <source>
        <dbReference type="ARBA" id="ARBA00022553"/>
    </source>
</evidence>
<evidence type="ECO:0000256" key="1">
    <source>
        <dbReference type="ARBA" id="ARBA00000085"/>
    </source>
</evidence>
<comment type="catalytic activity">
    <reaction evidence="1">
        <text>ATP + protein L-histidine = ADP + protein N-phospho-L-histidine.</text>
        <dbReference type="EC" id="2.7.13.3"/>
    </reaction>
</comment>
<reference evidence="8 9" key="1">
    <citation type="submission" date="2018-10" db="EMBL/GenBank/DDBJ databases">
        <title>Genomic Encyclopedia of Archaeal and Bacterial Type Strains, Phase II (KMG-II): from individual species to whole genera.</title>
        <authorList>
            <person name="Goeker M."/>
        </authorList>
    </citation>
    <scope>NUCLEOTIDE SEQUENCE [LARGE SCALE GENOMIC DNA]</scope>
    <source>
        <strain evidence="8 9">DSM 29537</strain>
    </source>
</reference>
<dbReference type="PANTHER" id="PTHR42878">
    <property type="entry name" value="TWO-COMPONENT HISTIDINE KINASE"/>
    <property type="match status" value="1"/>
</dbReference>
<dbReference type="InterPro" id="IPR050351">
    <property type="entry name" value="BphY/WalK/GraS-like"/>
</dbReference>
<dbReference type="EC" id="2.7.13.3" evidence="2"/>
<dbReference type="RefSeq" id="WP_121374436.1">
    <property type="nucleotide sequence ID" value="NZ_RBLC01000001.1"/>
</dbReference>
<name>A0A495MHS8_9FLAO</name>
<evidence type="ECO:0000256" key="2">
    <source>
        <dbReference type="ARBA" id="ARBA00012438"/>
    </source>
</evidence>